<protein>
    <submittedName>
        <fullName evidence="1">Uncharacterized protein</fullName>
    </submittedName>
</protein>
<dbReference type="EMBL" id="CM042056">
    <property type="protein sequence ID" value="KAI3697179.1"/>
    <property type="molecule type" value="Genomic_DNA"/>
</dbReference>
<proteinExistence type="predicted"/>
<sequence>MFKEEDMGDVEEEVLRSLGWTNFTKIQPVETGSKVQMKYEFGIFSTIGVLYLELSAQASEYSWWGGAPKLYIYNKYA</sequence>
<gene>
    <name evidence="1" type="ORF">L6452_29998</name>
</gene>
<name>A0ACB8ZIM9_ARCLA</name>
<keyword evidence="2" id="KW-1185">Reference proteome</keyword>
<reference evidence="2" key="1">
    <citation type="journal article" date="2022" name="Mol. Ecol. Resour.">
        <title>The genomes of chicory, endive, great burdock and yacon provide insights into Asteraceae palaeo-polyploidization history and plant inulin production.</title>
        <authorList>
            <person name="Fan W."/>
            <person name="Wang S."/>
            <person name="Wang H."/>
            <person name="Wang A."/>
            <person name="Jiang F."/>
            <person name="Liu H."/>
            <person name="Zhao H."/>
            <person name="Xu D."/>
            <person name="Zhang Y."/>
        </authorList>
    </citation>
    <scope>NUCLEOTIDE SEQUENCE [LARGE SCALE GENOMIC DNA]</scope>
    <source>
        <strain evidence="2">cv. Niubang</strain>
    </source>
</reference>
<comment type="caution">
    <text evidence="1">The sequence shown here is derived from an EMBL/GenBank/DDBJ whole genome shotgun (WGS) entry which is preliminary data.</text>
</comment>
<evidence type="ECO:0000313" key="1">
    <source>
        <dbReference type="EMBL" id="KAI3697179.1"/>
    </source>
</evidence>
<evidence type="ECO:0000313" key="2">
    <source>
        <dbReference type="Proteomes" id="UP001055879"/>
    </source>
</evidence>
<reference evidence="1 2" key="2">
    <citation type="journal article" date="2022" name="Mol. Ecol. Resour.">
        <title>The genomes of chicory, endive, great burdock and yacon provide insights into Asteraceae paleo-polyploidization history and plant inulin production.</title>
        <authorList>
            <person name="Fan W."/>
            <person name="Wang S."/>
            <person name="Wang H."/>
            <person name="Wang A."/>
            <person name="Jiang F."/>
            <person name="Liu H."/>
            <person name="Zhao H."/>
            <person name="Xu D."/>
            <person name="Zhang Y."/>
        </authorList>
    </citation>
    <scope>NUCLEOTIDE SEQUENCE [LARGE SCALE GENOMIC DNA]</scope>
    <source>
        <strain evidence="2">cv. Niubang</strain>
    </source>
</reference>
<organism evidence="1 2">
    <name type="scientific">Arctium lappa</name>
    <name type="common">Greater burdock</name>
    <name type="synonym">Lappa major</name>
    <dbReference type="NCBI Taxonomy" id="4217"/>
    <lineage>
        <taxon>Eukaryota</taxon>
        <taxon>Viridiplantae</taxon>
        <taxon>Streptophyta</taxon>
        <taxon>Embryophyta</taxon>
        <taxon>Tracheophyta</taxon>
        <taxon>Spermatophyta</taxon>
        <taxon>Magnoliopsida</taxon>
        <taxon>eudicotyledons</taxon>
        <taxon>Gunneridae</taxon>
        <taxon>Pentapetalae</taxon>
        <taxon>asterids</taxon>
        <taxon>campanulids</taxon>
        <taxon>Asterales</taxon>
        <taxon>Asteraceae</taxon>
        <taxon>Carduoideae</taxon>
        <taxon>Cardueae</taxon>
        <taxon>Arctiinae</taxon>
        <taxon>Arctium</taxon>
    </lineage>
</organism>
<accession>A0ACB8ZIM9</accession>
<dbReference type="Proteomes" id="UP001055879">
    <property type="component" value="Linkage Group LG10"/>
</dbReference>